<feature type="transmembrane region" description="Helical" evidence="6">
    <location>
        <begin position="47"/>
        <end position="68"/>
    </location>
</feature>
<evidence type="ECO:0000256" key="2">
    <source>
        <dbReference type="ARBA" id="ARBA00022692"/>
    </source>
</evidence>
<gene>
    <name evidence="8" type="ORF">Poly30_10190</name>
</gene>
<evidence type="ECO:0000256" key="4">
    <source>
        <dbReference type="ARBA" id="ARBA00023136"/>
    </source>
</evidence>
<keyword evidence="2 6" id="KW-0812">Transmembrane</keyword>
<feature type="domain" description="Translocation and assembly module TamB C-terminal" evidence="7">
    <location>
        <begin position="911"/>
        <end position="1199"/>
    </location>
</feature>
<dbReference type="OrthoDB" id="173980at2"/>
<evidence type="ECO:0000256" key="1">
    <source>
        <dbReference type="ARBA" id="ARBA00004167"/>
    </source>
</evidence>
<evidence type="ECO:0000313" key="9">
    <source>
        <dbReference type="Proteomes" id="UP000320390"/>
    </source>
</evidence>
<keyword evidence="3 6" id="KW-1133">Transmembrane helix</keyword>
<dbReference type="GO" id="GO:0005886">
    <property type="term" value="C:plasma membrane"/>
    <property type="evidence" value="ECO:0007669"/>
    <property type="project" value="InterPro"/>
</dbReference>
<comment type="subcellular location">
    <subcellularLocation>
        <location evidence="1">Membrane</location>
        <topology evidence="1">Single-pass membrane protein</topology>
    </subcellularLocation>
</comment>
<dbReference type="InterPro" id="IPR007452">
    <property type="entry name" value="TamB_C"/>
</dbReference>
<dbReference type="Pfam" id="PF04357">
    <property type="entry name" value="TamB"/>
    <property type="match status" value="1"/>
</dbReference>
<reference evidence="8 9" key="1">
    <citation type="submission" date="2019-02" db="EMBL/GenBank/DDBJ databases">
        <title>Deep-cultivation of Planctomycetes and their phenomic and genomic characterization uncovers novel biology.</title>
        <authorList>
            <person name="Wiegand S."/>
            <person name="Jogler M."/>
            <person name="Boedeker C."/>
            <person name="Pinto D."/>
            <person name="Vollmers J."/>
            <person name="Rivas-Marin E."/>
            <person name="Kohn T."/>
            <person name="Peeters S.H."/>
            <person name="Heuer A."/>
            <person name="Rast P."/>
            <person name="Oberbeckmann S."/>
            <person name="Bunk B."/>
            <person name="Jeske O."/>
            <person name="Meyerdierks A."/>
            <person name="Storesund J.E."/>
            <person name="Kallscheuer N."/>
            <person name="Luecker S."/>
            <person name="Lage O.M."/>
            <person name="Pohl T."/>
            <person name="Merkel B.J."/>
            <person name="Hornburger P."/>
            <person name="Mueller R.-W."/>
            <person name="Bruemmer F."/>
            <person name="Labrenz M."/>
            <person name="Spormann A.M."/>
            <person name="Op den Camp H."/>
            <person name="Overmann J."/>
            <person name="Amann R."/>
            <person name="Jetten M.S.M."/>
            <person name="Mascher T."/>
            <person name="Medema M.H."/>
            <person name="Devos D.P."/>
            <person name="Kaster A.-K."/>
            <person name="Ovreas L."/>
            <person name="Rohde M."/>
            <person name="Galperin M.Y."/>
            <person name="Jogler C."/>
        </authorList>
    </citation>
    <scope>NUCLEOTIDE SEQUENCE [LARGE SCALE GENOMIC DNA]</scope>
    <source>
        <strain evidence="8 9">Poly30</strain>
    </source>
</reference>
<feature type="region of interest" description="Disordered" evidence="5">
    <location>
        <begin position="1"/>
        <end position="39"/>
    </location>
</feature>
<evidence type="ECO:0000256" key="5">
    <source>
        <dbReference type="SAM" id="MobiDB-lite"/>
    </source>
</evidence>
<keyword evidence="4 6" id="KW-0472">Membrane</keyword>
<proteinExistence type="predicted"/>
<evidence type="ECO:0000256" key="6">
    <source>
        <dbReference type="SAM" id="Phobius"/>
    </source>
</evidence>
<sequence>MEDPSPQDPTFPQRARADSSKHSRTHSTGNSPPPARRKRGWRRVTRTLFRVGLAFALFVPAGLALLYFTRERTLHPLLVRIAPPIARMAAGLELEIGDIDGDWRTGLHVAGFSLRKANGEPLGVLTSASADEVSIEGDLIGFARNLNRLELIESVRATSPVVRLDLTAPSTSSEESGPLRLPLIPRVTLTDGDLEIRLVADTLRFQGIEIDGAATEASPLTVRTAASAAEWSAVVDGAVVRQSERRVGVKASIPEGMARGIDVTLEALVGAWSPEETTIEQGSLTVGPNHLTPAGVTLTSGPQGVEAGGNIAFDLKDVQDAYRVVNALRGVEDTGDSQNAAGWSGQLRGTIALEPMPGQISTGDVTISGEELEIAGVRLGSVSGFATADRRGVYLHELRAVDGERSELRGSGTLLADGRTLDDGELTVLIDRPQSLHSSLEPIRGLRAEFSLAGELANPSGSVELFADSLNVGGQMMRDVAADGALMDGVLDLNSVECKTEYGNASASARIGLPLDGRPLDLLLQTLRWESDGATLALAEPVPILVEGEHVKIDGLVLTTGKGRAALTFDSETAEGLALDLEIKGLELEPFVGEFAAAEGMRFGALHGTAAIRTKSARTQGVEAAIDLALDRSRDPAAAPMRAKLKATWADERIEFQDVLVELDALQLQIAGGAPLATTGELLGPGKVDLQVRLGMDAATLSTPPISLFLGQESLPFVERLSGRAFANVHLDGAWDSLRGSLQLDVEEARLAPAVGRVPLLPDALTGSLALRFDEAITLEPSNVRLGKVAHAVVSGSLARSLDATALVADPAARLEEWRSSAITAEAKLDFDSLDWIARFLPELRETSGSLSGLAQVRGSLRDLEPNATLVLKDGGARYRGLPPLENAQVEIKLDPIQIQIVRADMELGASPVSIGGTVLYEQGQPRIDATIKGTEVLLARSTDALIRADVDLTLRGRTSALVVGGDVALAGGRLRSPIEFQGLLAGGSKAPQAVRRGIRIPAFGPDTVKLDLKIRTTEALSLKGRIARGKIRAELQLIGTAAQPTPIGQVFFDPLELAVPAGTISFPTGLIRFDPDSPDIPRIDLVGTTRLAGYDVTVNVDGDYDAPNVELSSSPPLAPEDLLLLVLSGQPPSRGGGIEAAGQSVALYVAKDLVRGWFSSGGFEDEDKESFLDRLEVTTGRDVSRSGTLTLEATYKLREGLARERDAIYVVLERDSYEDYGLGLRFVLRLR</sequence>
<evidence type="ECO:0000259" key="7">
    <source>
        <dbReference type="Pfam" id="PF04357"/>
    </source>
</evidence>
<keyword evidence="9" id="KW-1185">Reference proteome</keyword>
<evidence type="ECO:0000313" key="8">
    <source>
        <dbReference type="EMBL" id="QDV05521.1"/>
    </source>
</evidence>
<dbReference type="Proteomes" id="UP000320390">
    <property type="component" value="Chromosome"/>
</dbReference>
<dbReference type="AlphaFoldDB" id="A0A518EN75"/>
<accession>A0A518EN75</accession>
<protein>
    <recommendedName>
        <fullName evidence="7">Translocation and assembly module TamB C-terminal domain-containing protein</fullName>
    </recommendedName>
</protein>
<organism evidence="8 9">
    <name type="scientific">Saltatorellus ferox</name>
    <dbReference type="NCBI Taxonomy" id="2528018"/>
    <lineage>
        <taxon>Bacteria</taxon>
        <taxon>Pseudomonadati</taxon>
        <taxon>Planctomycetota</taxon>
        <taxon>Planctomycetia</taxon>
        <taxon>Planctomycetia incertae sedis</taxon>
        <taxon>Saltatorellus</taxon>
    </lineage>
</organism>
<name>A0A518EN75_9BACT</name>
<dbReference type="EMBL" id="CP036434">
    <property type="protein sequence ID" value="QDV05521.1"/>
    <property type="molecule type" value="Genomic_DNA"/>
</dbReference>
<dbReference type="GO" id="GO:0009306">
    <property type="term" value="P:protein secretion"/>
    <property type="evidence" value="ECO:0007669"/>
    <property type="project" value="InterPro"/>
</dbReference>
<evidence type="ECO:0000256" key="3">
    <source>
        <dbReference type="ARBA" id="ARBA00022989"/>
    </source>
</evidence>